<dbReference type="InterPro" id="IPR000683">
    <property type="entry name" value="Gfo/Idh/MocA-like_OxRdtase_N"/>
</dbReference>
<evidence type="ECO:0000259" key="2">
    <source>
        <dbReference type="Pfam" id="PF22725"/>
    </source>
</evidence>
<proteinExistence type="predicted"/>
<organism evidence="3 4">
    <name type="scientific">Gordonia sesuvii</name>
    <dbReference type="NCBI Taxonomy" id="3116777"/>
    <lineage>
        <taxon>Bacteria</taxon>
        <taxon>Bacillati</taxon>
        <taxon>Actinomycetota</taxon>
        <taxon>Actinomycetes</taxon>
        <taxon>Mycobacteriales</taxon>
        <taxon>Gordoniaceae</taxon>
        <taxon>Gordonia</taxon>
    </lineage>
</organism>
<dbReference type="EMBL" id="JAZDUF010000001">
    <property type="protein sequence ID" value="MEE3849685.1"/>
    <property type="molecule type" value="Genomic_DNA"/>
</dbReference>
<dbReference type="PANTHER" id="PTHR43708:SF8">
    <property type="entry name" value="OXIDOREDUCTASE"/>
    <property type="match status" value="1"/>
</dbReference>
<reference evidence="3 4" key="1">
    <citation type="submission" date="2024-01" db="EMBL/GenBank/DDBJ databases">
        <title>Draft genome sequence of Gordonia sp. LSe1-13.</title>
        <authorList>
            <person name="Suphannarot A."/>
            <person name="Mingma R."/>
        </authorList>
    </citation>
    <scope>NUCLEOTIDE SEQUENCE [LARGE SCALE GENOMIC DNA]</scope>
    <source>
        <strain evidence="3 4">LSe1-13</strain>
    </source>
</reference>
<dbReference type="Pfam" id="PF01408">
    <property type="entry name" value="GFO_IDH_MocA"/>
    <property type="match status" value="1"/>
</dbReference>
<evidence type="ECO:0000313" key="3">
    <source>
        <dbReference type="EMBL" id="MEE3849685.1"/>
    </source>
</evidence>
<protein>
    <submittedName>
        <fullName evidence="3">Gfo/Idh/MocA family oxidoreductase</fullName>
    </submittedName>
</protein>
<dbReference type="RefSeq" id="WP_330431305.1">
    <property type="nucleotide sequence ID" value="NZ_JAZDUF010000001.1"/>
</dbReference>
<dbReference type="SUPFAM" id="SSF51735">
    <property type="entry name" value="NAD(P)-binding Rossmann-fold domains"/>
    <property type="match status" value="1"/>
</dbReference>
<dbReference type="Gene3D" id="3.30.360.10">
    <property type="entry name" value="Dihydrodipicolinate Reductase, domain 2"/>
    <property type="match status" value="1"/>
</dbReference>
<evidence type="ECO:0000313" key="4">
    <source>
        <dbReference type="Proteomes" id="UP001347146"/>
    </source>
</evidence>
<gene>
    <name evidence="3" type="ORF">VZC37_05045</name>
</gene>
<dbReference type="PANTHER" id="PTHR43708">
    <property type="entry name" value="CONSERVED EXPRESSED OXIDOREDUCTASE (EUROFUNG)"/>
    <property type="match status" value="1"/>
</dbReference>
<dbReference type="InterPro" id="IPR051317">
    <property type="entry name" value="Gfo/Idh/MocA_oxidoreduct"/>
</dbReference>
<evidence type="ECO:0000259" key="1">
    <source>
        <dbReference type="Pfam" id="PF01408"/>
    </source>
</evidence>
<comment type="caution">
    <text evidence="3">The sequence shown here is derived from an EMBL/GenBank/DDBJ whole genome shotgun (WGS) entry which is preliminary data.</text>
</comment>
<dbReference type="SUPFAM" id="SSF55347">
    <property type="entry name" value="Glyceraldehyde-3-phosphate dehydrogenase-like, C-terminal domain"/>
    <property type="match status" value="1"/>
</dbReference>
<dbReference type="Proteomes" id="UP001347146">
    <property type="component" value="Unassembled WGS sequence"/>
</dbReference>
<accession>A0ABU7M994</accession>
<feature type="domain" description="Gfo/Idh/MocA-like oxidoreductase N-terminal" evidence="1">
    <location>
        <begin position="3"/>
        <end position="120"/>
    </location>
</feature>
<dbReference type="Gene3D" id="3.40.50.720">
    <property type="entry name" value="NAD(P)-binding Rossmann-like Domain"/>
    <property type="match status" value="1"/>
</dbReference>
<dbReference type="InterPro" id="IPR036291">
    <property type="entry name" value="NAD(P)-bd_dom_sf"/>
</dbReference>
<feature type="domain" description="GFO/IDH/MocA-like oxidoreductase" evidence="2">
    <location>
        <begin position="130"/>
        <end position="245"/>
    </location>
</feature>
<keyword evidence="4" id="KW-1185">Reference proteome</keyword>
<dbReference type="InterPro" id="IPR055170">
    <property type="entry name" value="GFO_IDH_MocA-like_dom"/>
</dbReference>
<sequence>MLTVGIIGAGRVADVHAHAISEIPDIDMTGVFDIDADRSQKRAVEWGVRHYDDVDELITSPDNQALLVLTHVDSHLEIANRAIAAGKHVFIEKPVGRNPADIRATADLAARHGVVAMPGHNYAYLPEFFRMKRLVDAGDLGELRALFINYVIKHPEEVAKDYSGVMEEVMIHHTYLSLALLGAPRRVIAGATENGWQHHTEEDQAWMTFDYGRASAHGFCTFGVDDYSSSPWSFVVKLLGTEGTATVDFRTAIFKRPLGTLNEAFVPYEESYRNELESFARAIEGREIPISSMEDAAVAAGVIASAQQARSEGRFVVREDTGGTRW</sequence>
<dbReference type="Pfam" id="PF22725">
    <property type="entry name" value="GFO_IDH_MocA_C3"/>
    <property type="match status" value="1"/>
</dbReference>
<name>A0ABU7M994_9ACTN</name>